<keyword evidence="5 7" id="KW-0472">Membrane</keyword>
<evidence type="ECO:0000313" key="8">
    <source>
        <dbReference type="EMBL" id="PRF60328.1"/>
    </source>
</evidence>
<dbReference type="RefSeq" id="WP_048803616.1">
    <property type="nucleotide sequence ID" value="NZ_CAJHCJ010000011.1"/>
</dbReference>
<feature type="transmembrane region" description="Helical" evidence="7">
    <location>
        <begin position="175"/>
        <end position="196"/>
    </location>
</feature>
<evidence type="ECO:0000256" key="7">
    <source>
        <dbReference type="SAM" id="Phobius"/>
    </source>
</evidence>
<dbReference type="AlphaFoldDB" id="A0A2S9MNI1"/>
<comment type="subcellular location">
    <subcellularLocation>
        <location evidence="1">Membrane</location>
        <topology evidence="1">Multi-pass membrane protein</topology>
    </subcellularLocation>
</comment>
<evidence type="ECO:0000256" key="1">
    <source>
        <dbReference type="ARBA" id="ARBA00004141"/>
    </source>
</evidence>
<reference evidence="8 9" key="1">
    <citation type="submission" date="2018-03" db="EMBL/GenBank/DDBJ databases">
        <authorList>
            <person name="Keele B.F."/>
        </authorList>
    </citation>
    <scope>NUCLEOTIDE SEQUENCE [LARGE SCALE GENOMIC DNA]</scope>
    <source>
        <strain evidence="8 9">AU19729</strain>
    </source>
</reference>
<dbReference type="InterPro" id="IPR036259">
    <property type="entry name" value="MFS_trans_sf"/>
</dbReference>
<feature type="region of interest" description="Disordered" evidence="6">
    <location>
        <begin position="523"/>
        <end position="542"/>
    </location>
</feature>
<dbReference type="PANTHER" id="PTHR42718:SF9">
    <property type="entry name" value="MAJOR FACILITATOR SUPERFAMILY MULTIDRUG TRANSPORTER MFSC"/>
    <property type="match status" value="1"/>
</dbReference>
<feature type="transmembrane region" description="Helical" evidence="7">
    <location>
        <begin position="313"/>
        <end position="332"/>
    </location>
</feature>
<sequence>MKPPTASPPAPHPFTPRLAIGLVGVLIAALSSGLNDRVTDIALVDLRGILGMGHDEGTWIAAVYEAAEVSAMMISAWFAVTLSFRRFAIGVTLAFAAFAVVFPFVRDYPLLVGLRIAQGILGGALPPLLMTAALRFLPPGIKLYGMSAYALTATFGPNLAMPLAALWTDKVGWQFVYWQVIPPCAIAAMMIGYGLPQDPVRLERFRQFDWIGVLTGCGGISMIVLALEQGERLDWFHSSLICMLLLAGGVLLAVFIANEWRHPLPLFKLQILGRRNFAHGLLTLAGLLIVFSSGSTLPSLYLMEVRDYRPLEIGPLALAIAIPQLVAAPFAAMLCNIRQLDSRFVLATGLGLIAGSCVLGSFLTSAWGRDSFYVLQAMQALGQPMAVLPVLMGATGAVQPPEGPFASAMFNTTRGIATVIGTALVETFMTHRRHFHSNMVLDHVGGGAHLLSQAPDSIGRHAAPLLPDGTPRSADAIAQFAALVREQVFVMSVADTYLLMMAVAFALILLMLVLPQRAYPPRPATAPGPGAVPVQATVQSTK</sequence>
<dbReference type="GO" id="GO:0016020">
    <property type="term" value="C:membrane"/>
    <property type="evidence" value="ECO:0007669"/>
    <property type="project" value="UniProtKB-SubCell"/>
</dbReference>
<evidence type="ECO:0000256" key="3">
    <source>
        <dbReference type="ARBA" id="ARBA00022692"/>
    </source>
</evidence>
<name>A0A2S9MNI1_9BURK</name>
<dbReference type="EMBL" id="PVGH01000060">
    <property type="protein sequence ID" value="PRF60328.1"/>
    <property type="molecule type" value="Genomic_DNA"/>
</dbReference>
<dbReference type="KEGG" id="bmk:DM80_3377"/>
<evidence type="ECO:0000313" key="9">
    <source>
        <dbReference type="Proteomes" id="UP000238982"/>
    </source>
</evidence>
<feature type="compositionally biased region" description="Low complexity" evidence="6">
    <location>
        <begin position="527"/>
        <end position="542"/>
    </location>
</feature>
<dbReference type="GO" id="GO:0022857">
    <property type="term" value="F:transmembrane transporter activity"/>
    <property type="evidence" value="ECO:0007669"/>
    <property type="project" value="InterPro"/>
</dbReference>
<feature type="transmembrane region" description="Helical" evidence="7">
    <location>
        <begin position="87"/>
        <end position="105"/>
    </location>
</feature>
<keyword evidence="3 7" id="KW-0812">Transmembrane</keyword>
<evidence type="ECO:0000256" key="4">
    <source>
        <dbReference type="ARBA" id="ARBA00022989"/>
    </source>
</evidence>
<comment type="caution">
    <text evidence="8">The sequence shown here is derived from an EMBL/GenBank/DDBJ whole genome shotgun (WGS) entry which is preliminary data.</text>
</comment>
<dbReference type="Proteomes" id="UP000238982">
    <property type="component" value="Unassembled WGS sequence"/>
</dbReference>
<proteinExistence type="predicted"/>
<feature type="transmembrane region" description="Helical" evidence="7">
    <location>
        <begin position="208"/>
        <end position="229"/>
    </location>
</feature>
<feature type="transmembrane region" description="Helical" evidence="7">
    <location>
        <begin position="235"/>
        <end position="256"/>
    </location>
</feature>
<dbReference type="Gene3D" id="1.20.1250.20">
    <property type="entry name" value="MFS general substrate transporter like domains"/>
    <property type="match status" value="2"/>
</dbReference>
<evidence type="ECO:0000256" key="6">
    <source>
        <dbReference type="SAM" id="MobiDB-lite"/>
    </source>
</evidence>
<evidence type="ECO:0000256" key="5">
    <source>
        <dbReference type="ARBA" id="ARBA00023136"/>
    </source>
</evidence>
<organism evidence="8 9">
    <name type="scientific">Burkholderia multivorans</name>
    <dbReference type="NCBI Taxonomy" id="87883"/>
    <lineage>
        <taxon>Bacteria</taxon>
        <taxon>Pseudomonadati</taxon>
        <taxon>Pseudomonadota</taxon>
        <taxon>Betaproteobacteria</taxon>
        <taxon>Burkholderiales</taxon>
        <taxon>Burkholderiaceae</taxon>
        <taxon>Burkholderia</taxon>
        <taxon>Burkholderia cepacia complex</taxon>
    </lineage>
</organism>
<accession>A0A2S9MNI1</accession>
<feature type="transmembrane region" description="Helical" evidence="7">
    <location>
        <begin position="344"/>
        <end position="368"/>
    </location>
</feature>
<keyword evidence="2" id="KW-0813">Transport</keyword>
<dbReference type="PANTHER" id="PTHR42718">
    <property type="entry name" value="MAJOR FACILITATOR SUPERFAMILY MULTIDRUG TRANSPORTER MFSC"/>
    <property type="match status" value="1"/>
</dbReference>
<evidence type="ECO:0000256" key="2">
    <source>
        <dbReference type="ARBA" id="ARBA00022448"/>
    </source>
</evidence>
<dbReference type="SUPFAM" id="SSF103473">
    <property type="entry name" value="MFS general substrate transporter"/>
    <property type="match status" value="1"/>
</dbReference>
<feature type="transmembrane region" description="Helical" evidence="7">
    <location>
        <begin position="496"/>
        <end position="514"/>
    </location>
</feature>
<protein>
    <submittedName>
        <fullName evidence="8">MFS transporter</fullName>
    </submittedName>
</protein>
<dbReference type="InterPro" id="IPR011701">
    <property type="entry name" value="MFS"/>
</dbReference>
<feature type="transmembrane region" description="Helical" evidence="7">
    <location>
        <begin position="117"/>
        <end position="137"/>
    </location>
</feature>
<keyword evidence="4 7" id="KW-1133">Transmembrane helix</keyword>
<feature type="transmembrane region" description="Helical" evidence="7">
    <location>
        <begin position="149"/>
        <end position="169"/>
    </location>
</feature>
<feature type="transmembrane region" description="Helical" evidence="7">
    <location>
        <begin position="277"/>
        <end position="301"/>
    </location>
</feature>
<dbReference type="Pfam" id="PF07690">
    <property type="entry name" value="MFS_1"/>
    <property type="match status" value="1"/>
</dbReference>
<gene>
    <name evidence="8" type="ORF">C6Q15_15475</name>
</gene>